<dbReference type="Pfam" id="PF17384">
    <property type="entry name" value="DUF150_C"/>
    <property type="match status" value="1"/>
</dbReference>
<evidence type="ECO:0000256" key="2">
    <source>
        <dbReference type="ARBA" id="ARBA00022517"/>
    </source>
</evidence>
<sequence>MTNPVDGPLEQLVEQCVSELGLDLEALDLSKAGARRVLRVAVDADDGVSIDTIAETSRELSRALDATDVMGSQPYTLEVTSRGLDRPLTLPRHWRRNVGRLAKITLNDDSRLTGRIAAAHDDSVEVTVDGTSRQIPLADVATARIEAELKPPTTKDA</sequence>
<dbReference type="SUPFAM" id="SSF74942">
    <property type="entry name" value="YhbC-like, C-terminal domain"/>
    <property type="match status" value="1"/>
</dbReference>
<dbReference type="EMBL" id="VDUX01000003">
    <property type="protein sequence ID" value="TXL61116.1"/>
    <property type="molecule type" value="Genomic_DNA"/>
</dbReference>
<accession>A0A5C8NJ55</accession>
<dbReference type="InterPro" id="IPR028989">
    <property type="entry name" value="RimP_N"/>
</dbReference>
<dbReference type="HAMAP" id="MF_01077">
    <property type="entry name" value="RimP"/>
    <property type="match status" value="1"/>
</dbReference>
<dbReference type="InterPro" id="IPR028998">
    <property type="entry name" value="RimP_C"/>
</dbReference>
<evidence type="ECO:0000313" key="7">
    <source>
        <dbReference type="Proteomes" id="UP000321571"/>
    </source>
</evidence>
<dbReference type="CDD" id="cd01734">
    <property type="entry name" value="YlxS_C"/>
    <property type="match status" value="1"/>
</dbReference>
<evidence type="ECO:0000259" key="5">
    <source>
        <dbReference type="Pfam" id="PF17384"/>
    </source>
</evidence>
<keyword evidence="7" id="KW-1185">Reference proteome</keyword>
<dbReference type="InterPro" id="IPR036847">
    <property type="entry name" value="RimP_C_sf"/>
</dbReference>
<dbReference type="GO" id="GO:0000028">
    <property type="term" value="P:ribosomal small subunit assembly"/>
    <property type="evidence" value="ECO:0007669"/>
    <property type="project" value="TreeGrafter"/>
</dbReference>
<dbReference type="Gene3D" id="3.30.300.70">
    <property type="entry name" value="RimP-like superfamily, N-terminal"/>
    <property type="match status" value="1"/>
</dbReference>
<dbReference type="SUPFAM" id="SSF75420">
    <property type="entry name" value="YhbC-like, N-terminal domain"/>
    <property type="match status" value="1"/>
</dbReference>
<proteinExistence type="inferred from homology"/>
<dbReference type="NCBIfam" id="NF000930">
    <property type="entry name" value="PRK00092.2-2"/>
    <property type="match status" value="1"/>
</dbReference>
<comment type="function">
    <text evidence="3">Required for maturation of 30S ribosomal subunits.</text>
</comment>
<evidence type="ECO:0000313" key="6">
    <source>
        <dbReference type="EMBL" id="TXL61116.1"/>
    </source>
</evidence>
<dbReference type="GO" id="GO:0005829">
    <property type="term" value="C:cytosol"/>
    <property type="evidence" value="ECO:0007669"/>
    <property type="project" value="TreeGrafter"/>
</dbReference>
<keyword evidence="1 3" id="KW-0963">Cytoplasm</keyword>
<keyword evidence="2 3" id="KW-0690">Ribosome biogenesis</keyword>
<comment type="subcellular location">
    <subcellularLocation>
        <location evidence="3">Cytoplasm</location>
    </subcellularLocation>
</comment>
<dbReference type="InterPro" id="IPR003728">
    <property type="entry name" value="Ribosome_maturation_RimP"/>
</dbReference>
<reference evidence="6 7" key="1">
    <citation type="submission" date="2019-06" db="EMBL/GenBank/DDBJ databases">
        <title>Aeromicrobium sp. nov., isolated from a maize field.</title>
        <authorList>
            <person name="Lin S.-Y."/>
            <person name="Tsai C.-F."/>
            <person name="Young C.-C."/>
        </authorList>
    </citation>
    <scope>NUCLEOTIDE SEQUENCE [LARGE SCALE GENOMIC DNA]</scope>
    <source>
        <strain evidence="6 7">CC-CFT486</strain>
    </source>
</reference>
<gene>
    <name evidence="3 6" type="primary">rimP</name>
    <name evidence="6" type="ORF">FHP06_06645</name>
</gene>
<dbReference type="RefSeq" id="WP_147685107.1">
    <property type="nucleotide sequence ID" value="NZ_VDUX01000003.1"/>
</dbReference>
<evidence type="ECO:0000256" key="3">
    <source>
        <dbReference type="HAMAP-Rule" id="MF_01077"/>
    </source>
</evidence>
<dbReference type="GO" id="GO:0006412">
    <property type="term" value="P:translation"/>
    <property type="evidence" value="ECO:0007669"/>
    <property type="project" value="TreeGrafter"/>
</dbReference>
<dbReference type="PANTHER" id="PTHR33867">
    <property type="entry name" value="RIBOSOME MATURATION FACTOR RIMP"/>
    <property type="match status" value="1"/>
</dbReference>
<feature type="domain" description="Ribosome maturation factor RimP N-terminal" evidence="4">
    <location>
        <begin position="12"/>
        <end position="85"/>
    </location>
</feature>
<dbReference type="AlphaFoldDB" id="A0A5C8NJ55"/>
<dbReference type="OrthoDB" id="9805006at2"/>
<dbReference type="Proteomes" id="UP000321571">
    <property type="component" value="Unassembled WGS sequence"/>
</dbReference>
<evidence type="ECO:0000259" key="4">
    <source>
        <dbReference type="Pfam" id="PF02576"/>
    </source>
</evidence>
<feature type="domain" description="Ribosome maturation factor RimP C-terminal" evidence="5">
    <location>
        <begin position="88"/>
        <end position="148"/>
    </location>
</feature>
<name>A0A5C8NJ55_9ACTN</name>
<dbReference type="InterPro" id="IPR035956">
    <property type="entry name" value="RimP_N_sf"/>
</dbReference>
<comment type="similarity">
    <text evidence="3">Belongs to the RimP family.</text>
</comment>
<evidence type="ECO:0000256" key="1">
    <source>
        <dbReference type="ARBA" id="ARBA00022490"/>
    </source>
</evidence>
<dbReference type="PANTHER" id="PTHR33867:SF1">
    <property type="entry name" value="RIBOSOME MATURATION FACTOR RIMP"/>
    <property type="match status" value="1"/>
</dbReference>
<comment type="caution">
    <text evidence="6">The sequence shown here is derived from an EMBL/GenBank/DDBJ whole genome shotgun (WGS) entry which is preliminary data.</text>
</comment>
<dbReference type="Pfam" id="PF02576">
    <property type="entry name" value="RimP_N"/>
    <property type="match status" value="1"/>
</dbReference>
<organism evidence="6 7">
    <name type="scientific">Aeromicrobium terrae</name>
    <dbReference type="NCBI Taxonomy" id="2498846"/>
    <lineage>
        <taxon>Bacteria</taxon>
        <taxon>Bacillati</taxon>
        <taxon>Actinomycetota</taxon>
        <taxon>Actinomycetes</taxon>
        <taxon>Propionibacteriales</taxon>
        <taxon>Nocardioidaceae</taxon>
        <taxon>Aeromicrobium</taxon>
    </lineage>
</organism>
<protein>
    <recommendedName>
        <fullName evidence="3">Ribosome maturation factor RimP</fullName>
    </recommendedName>
</protein>